<keyword evidence="3" id="KW-1185">Reference proteome</keyword>
<feature type="transmembrane region" description="Helical" evidence="1">
    <location>
        <begin position="64"/>
        <end position="85"/>
    </location>
</feature>
<organism evidence="2 3">
    <name type="scientific">Streptomonospora nanhaiensis</name>
    <dbReference type="NCBI Taxonomy" id="1323731"/>
    <lineage>
        <taxon>Bacteria</taxon>
        <taxon>Bacillati</taxon>
        <taxon>Actinomycetota</taxon>
        <taxon>Actinomycetes</taxon>
        <taxon>Streptosporangiales</taxon>
        <taxon>Nocardiopsidaceae</taxon>
        <taxon>Streptomonospora</taxon>
    </lineage>
</organism>
<dbReference type="AlphaFoldDB" id="A0A853BVL9"/>
<dbReference type="Proteomes" id="UP000575985">
    <property type="component" value="Unassembled WGS sequence"/>
</dbReference>
<accession>A0A853BVL9</accession>
<comment type="caution">
    <text evidence="2">The sequence shown here is derived from an EMBL/GenBank/DDBJ whole genome shotgun (WGS) entry which is preliminary data.</text>
</comment>
<dbReference type="EMBL" id="JACCFO010000001">
    <property type="protein sequence ID" value="NYI99133.1"/>
    <property type="molecule type" value="Genomic_DNA"/>
</dbReference>
<protein>
    <submittedName>
        <fullName evidence="2">Uncharacterized protein</fullName>
    </submittedName>
</protein>
<name>A0A853BVL9_9ACTN</name>
<keyword evidence="1" id="KW-0812">Transmembrane</keyword>
<evidence type="ECO:0000313" key="2">
    <source>
        <dbReference type="EMBL" id="NYI99133.1"/>
    </source>
</evidence>
<feature type="transmembrane region" description="Helical" evidence="1">
    <location>
        <begin position="129"/>
        <end position="156"/>
    </location>
</feature>
<dbReference type="RefSeq" id="WP_179770165.1">
    <property type="nucleotide sequence ID" value="NZ_JACCFO010000001.1"/>
</dbReference>
<keyword evidence="1" id="KW-0472">Membrane</keyword>
<evidence type="ECO:0000313" key="3">
    <source>
        <dbReference type="Proteomes" id="UP000575985"/>
    </source>
</evidence>
<evidence type="ECO:0000256" key="1">
    <source>
        <dbReference type="SAM" id="Phobius"/>
    </source>
</evidence>
<feature type="transmembrane region" description="Helical" evidence="1">
    <location>
        <begin position="97"/>
        <end position="117"/>
    </location>
</feature>
<reference evidence="2 3" key="1">
    <citation type="submission" date="2020-07" db="EMBL/GenBank/DDBJ databases">
        <title>Sequencing the genomes of 1000 actinobacteria strains.</title>
        <authorList>
            <person name="Klenk H.-P."/>
        </authorList>
    </citation>
    <scope>NUCLEOTIDE SEQUENCE [LARGE SCALE GENOMIC DNA]</scope>
    <source>
        <strain evidence="2 3">DSM 45927</strain>
    </source>
</reference>
<sequence length="166" mass="16628">MQPHPSQPGHRTAPAVRRRLWPAAALGLPLASPVAVRWILELLLGDGGTPGGDAHLPAASLPAWALHGIGLAASAVAAACLYTLVKAVRAGHVRAGWWAVVAPLTVLGAFGGALLWVGQAPVIGANIGYGMMLLAAGPLAAICLLTAVAGAVGLAVSARSRAARRA</sequence>
<feature type="transmembrane region" description="Helical" evidence="1">
    <location>
        <begin position="20"/>
        <end position="40"/>
    </location>
</feature>
<gene>
    <name evidence="2" type="ORF">HNR12_005410</name>
</gene>
<proteinExistence type="predicted"/>
<keyword evidence="1" id="KW-1133">Transmembrane helix</keyword>